<dbReference type="GO" id="GO:0008936">
    <property type="term" value="F:nicotinamidase activity"/>
    <property type="evidence" value="ECO:0007669"/>
    <property type="project" value="InterPro"/>
</dbReference>
<evidence type="ECO:0000259" key="1">
    <source>
        <dbReference type="Pfam" id="PF00857"/>
    </source>
</evidence>
<gene>
    <name evidence="2" type="ORF">QX51_17375</name>
</gene>
<dbReference type="SUPFAM" id="SSF52499">
    <property type="entry name" value="Isochorismatase-like hydrolases"/>
    <property type="match status" value="1"/>
</dbReference>
<dbReference type="Pfam" id="PF00857">
    <property type="entry name" value="Isochorismatase"/>
    <property type="match status" value="1"/>
</dbReference>
<dbReference type="InterPro" id="IPR000868">
    <property type="entry name" value="Isochorismatase-like_dom"/>
</dbReference>
<protein>
    <submittedName>
        <fullName evidence="2">Isochorismatase</fullName>
    </submittedName>
</protein>
<dbReference type="Proteomes" id="UP000031189">
    <property type="component" value="Unassembled WGS sequence"/>
</dbReference>
<accession>A0A0B3WML5</accession>
<dbReference type="CDD" id="cd00431">
    <property type="entry name" value="cysteine_hydrolases"/>
    <property type="match status" value="1"/>
</dbReference>
<dbReference type="OrthoDB" id="9796485at2"/>
<dbReference type="STRING" id="1577792.QX51_17375"/>
<keyword evidence="3" id="KW-1185">Reference proteome</keyword>
<feature type="domain" description="Isochorismatase-like" evidence="1">
    <location>
        <begin position="32"/>
        <end position="183"/>
    </location>
</feature>
<organism evidence="2 3">
    <name type="scientific">Terrisporobacter othiniensis</name>
    <dbReference type="NCBI Taxonomy" id="1577792"/>
    <lineage>
        <taxon>Bacteria</taxon>
        <taxon>Bacillati</taxon>
        <taxon>Bacillota</taxon>
        <taxon>Clostridia</taxon>
        <taxon>Peptostreptococcales</taxon>
        <taxon>Peptostreptococcaceae</taxon>
        <taxon>Terrisporobacter</taxon>
    </lineage>
</organism>
<dbReference type="InterPro" id="IPR044717">
    <property type="entry name" value="NIC1"/>
</dbReference>
<sequence>MEKILDNYKALVNNLENLCEIKINDYDLNKTGLFIVDMNNGFAKEGALSSPRVEKIIKPIADFGKSVSSKINTIVAFTDTHNEDAVELKSYPTHCLRGDKESEVVEEILSIDNMDILEKNSTNGFFVMDMEKYKNLDNFIVVGCCTDICVYQFVLTLKTYFNQNNLDKNIIVPMNLIETYDIDMVHSGDFLNTIFLNSMIQNGINVVKKILI</sequence>
<dbReference type="InterPro" id="IPR036380">
    <property type="entry name" value="Isochorismatase-like_sf"/>
</dbReference>
<dbReference type="Gene3D" id="3.40.50.850">
    <property type="entry name" value="Isochorismatase-like"/>
    <property type="match status" value="1"/>
</dbReference>
<dbReference type="AlphaFoldDB" id="A0A0B3WML5"/>
<dbReference type="PANTHER" id="PTHR47297">
    <property type="match status" value="1"/>
</dbReference>
<evidence type="ECO:0000313" key="3">
    <source>
        <dbReference type="Proteomes" id="UP000031189"/>
    </source>
</evidence>
<reference evidence="2 3" key="1">
    <citation type="submission" date="2014-12" db="EMBL/GenBank/DDBJ databases">
        <title>Draft genome sequence of Terrisporobacter sp. 08-306576, isolated from the blood culture of a bacteremia patient.</title>
        <authorList>
            <person name="Lund L.C."/>
            <person name="Sydenham T.V."/>
            <person name="Hogh S.V."/>
            <person name="Skov M.N."/>
            <person name="Kemp M."/>
            <person name="Justesen U.S."/>
        </authorList>
    </citation>
    <scope>NUCLEOTIDE SEQUENCE [LARGE SCALE GENOMIC DNA]</scope>
    <source>
        <strain evidence="2 3">08-306576</strain>
    </source>
</reference>
<dbReference type="PANTHER" id="PTHR47297:SF2">
    <property type="entry name" value="OS02G0606800 PROTEIN"/>
    <property type="match status" value="1"/>
</dbReference>
<dbReference type="RefSeq" id="WP_039681168.1">
    <property type="nucleotide sequence ID" value="NZ_JAWGXO010000001.1"/>
</dbReference>
<evidence type="ECO:0000313" key="2">
    <source>
        <dbReference type="EMBL" id="KHS55775.1"/>
    </source>
</evidence>
<comment type="caution">
    <text evidence="2">The sequence shown here is derived from an EMBL/GenBank/DDBJ whole genome shotgun (WGS) entry which is preliminary data.</text>
</comment>
<dbReference type="EMBL" id="JWHR01000147">
    <property type="protein sequence ID" value="KHS55775.1"/>
    <property type="molecule type" value="Genomic_DNA"/>
</dbReference>
<dbReference type="GO" id="GO:0019365">
    <property type="term" value="P:pyridine nucleotide salvage"/>
    <property type="evidence" value="ECO:0007669"/>
    <property type="project" value="InterPro"/>
</dbReference>
<name>A0A0B3WML5_9FIRM</name>
<proteinExistence type="predicted"/>